<name>A0A1A9WJ28_9MUSC</name>
<feature type="domain" description="Tim44-like" evidence="10">
    <location>
        <begin position="136"/>
        <end position="284"/>
    </location>
</feature>
<evidence type="ECO:0000256" key="7">
    <source>
        <dbReference type="ARBA" id="ARBA00039448"/>
    </source>
</evidence>
<dbReference type="Gene3D" id="3.10.450.240">
    <property type="match status" value="1"/>
</dbReference>
<dbReference type="PANTHER" id="PTHR28554:SF1">
    <property type="entry name" value="LARGE RIBOSOMAL SUBUNIT PROTEIN ML45"/>
    <property type="match status" value="1"/>
</dbReference>
<evidence type="ECO:0000256" key="3">
    <source>
        <dbReference type="ARBA" id="ARBA00022980"/>
    </source>
</evidence>
<dbReference type="FunFam" id="3.10.450.240:FF:000003">
    <property type="entry name" value="39S ribosomal protein L45, mitochondrial"/>
    <property type="match status" value="1"/>
</dbReference>
<dbReference type="PANTHER" id="PTHR28554">
    <property type="entry name" value="39S RIBOSOMAL PROTEIN L45, MITOCHONDRIAL"/>
    <property type="match status" value="1"/>
</dbReference>
<dbReference type="AlphaFoldDB" id="A0A1A9WJ28"/>
<feature type="compositionally biased region" description="Polar residues" evidence="9">
    <location>
        <begin position="337"/>
        <end position="353"/>
    </location>
</feature>
<sequence>MEILNSTGHCFKALQLLRPGASIGIQALWQTHQIRHRQTKHWKPEFKRLRKLKFIKIDLPNLNEKSSDLPEQELKKKLKERGVLPPRPWLERPFYISSTGGIFEPYVPPEGDGKKSIISKGGAKQKYEFVEKKSKSMLAVRKIRNYEEDFNTDDFPTIAQDIYVGAHEMMALKDKHKLRELVTERCYPEIMHNVRYKTIHWKFLKSLELPYVVHARVTDIISKENLFAQVTVRFHTQQLLAIYDRFGRLMHGSEIVAKDVLEYVVFEKHISNEYGKWRLHDKIIPDWLPPKEPSIGTYRLIEEPDDTTLQAIESKEDNKEIPPKLEAGEEKDKPQIVASTTSDALTKPSSTVI</sequence>
<proteinExistence type="inferred from homology"/>
<accession>A0A1A9WJ28</accession>
<keyword evidence="4" id="KW-0496">Mitochondrion</keyword>
<dbReference type="GO" id="GO:1990904">
    <property type="term" value="C:ribonucleoprotein complex"/>
    <property type="evidence" value="ECO:0007669"/>
    <property type="project" value="UniProtKB-KW"/>
</dbReference>
<evidence type="ECO:0000256" key="4">
    <source>
        <dbReference type="ARBA" id="ARBA00023128"/>
    </source>
</evidence>
<dbReference type="InterPro" id="IPR051975">
    <property type="entry name" value="mtLSU_mL45"/>
</dbReference>
<dbReference type="InterPro" id="IPR032710">
    <property type="entry name" value="NTF2-like_dom_sf"/>
</dbReference>
<keyword evidence="5" id="KW-0687">Ribonucleoprotein</keyword>
<dbReference type="EnsemblMetazoa" id="GBRI021667-RA">
    <property type="protein sequence ID" value="GBRI021667-PA"/>
    <property type="gene ID" value="GBRI021667"/>
</dbReference>
<organism evidence="11 12">
    <name type="scientific">Glossina brevipalpis</name>
    <dbReference type="NCBI Taxonomy" id="37001"/>
    <lineage>
        <taxon>Eukaryota</taxon>
        <taxon>Metazoa</taxon>
        <taxon>Ecdysozoa</taxon>
        <taxon>Arthropoda</taxon>
        <taxon>Hexapoda</taxon>
        <taxon>Insecta</taxon>
        <taxon>Pterygota</taxon>
        <taxon>Neoptera</taxon>
        <taxon>Endopterygota</taxon>
        <taxon>Diptera</taxon>
        <taxon>Brachycera</taxon>
        <taxon>Muscomorpha</taxon>
        <taxon>Hippoboscoidea</taxon>
        <taxon>Glossinidae</taxon>
        <taxon>Glossina</taxon>
    </lineage>
</organism>
<dbReference type="SUPFAM" id="SSF54427">
    <property type="entry name" value="NTF2-like"/>
    <property type="match status" value="1"/>
</dbReference>
<dbReference type="SMART" id="SM00978">
    <property type="entry name" value="Tim44"/>
    <property type="match status" value="1"/>
</dbReference>
<feature type="compositionally biased region" description="Basic and acidic residues" evidence="9">
    <location>
        <begin position="313"/>
        <end position="334"/>
    </location>
</feature>
<evidence type="ECO:0000313" key="12">
    <source>
        <dbReference type="Proteomes" id="UP000091820"/>
    </source>
</evidence>
<keyword evidence="3" id="KW-0689">Ribosomal protein</keyword>
<evidence type="ECO:0000256" key="8">
    <source>
        <dbReference type="ARBA" id="ARBA00043031"/>
    </source>
</evidence>
<protein>
    <recommendedName>
        <fullName evidence="7">Large ribosomal subunit protein mL45</fullName>
    </recommendedName>
    <alternativeName>
        <fullName evidence="8">39S ribosomal protein L45, mitochondrial</fullName>
    </alternativeName>
</protein>
<evidence type="ECO:0000256" key="2">
    <source>
        <dbReference type="ARBA" id="ARBA00022946"/>
    </source>
</evidence>
<comment type="subcellular location">
    <subcellularLocation>
        <location evidence="1">Mitochondrion</location>
    </subcellularLocation>
</comment>
<reference evidence="12" key="1">
    <citation type="submission" date="2014-03" db="EMBL/GenBank/DDBJ databases">
        <authorList>
            <person name="Aksoy S."/>
            <person name="Warren W."/>
            <person name="Wilson R.K."/>
        </authorList>
    </citation>
    <scope>NUCLEOTIDE SEQUENCE [LARGE SCALE GENOMIC DNA]</scope>
    <source>
        <strain evidence="12">IAEA</strain>
    </source>
</reference>
<dbReference type="GO" id="GO:0005739">
    <property type="term" value="C:mitochondrion"/>
    <property type="evidence" value="ECO:0007669"/>
    <property type="project" value="UniProtKB-SubCell"/>
</dbReference>
<keyword evidence="2" id="KW-0809">Transit peptide</keyword>
<evidence type="ECO:0000259" key="10">
    <source>
        <dbReference type="SMART" id="SM00978"/>
    </source>
</evidence>
<feature type="region of interest" description="Disordered" evidence="9">
    <location>
        <begin position="311"/>
        <end position="353"/>
    </location>
</feature>
<evidence type="ECO:0000256" key="1">
    <source>
        <dbReference type="ARBA" id="ARBA00004173"/>
    </source>
</evidence>
<dbReference type="Pfam" id="PF04280">
    <property type="entry name" value="Tim44"/>
    <property type="match status" value="1"/>
</dbReference>
<evidence type="ECO:0000256" key="6">
    <source>
        <dbReference type="ARBA" id="ARBA00038073"/>
    </source>
</evidence>
<evidence type="ECO:0000313" key="11">
    <source>
        <dbReference type="EnsemblMetazoa" id="GBRI021667-PA"/>
    </source>
</evidence>
<dbReference type="VEuPathDB" id="VectorBase:GBRI021667"/>
<reference evidence="11" key="2">
    <citation type="submission" date="2020-05" db="UniProtKB">
        <authorList>
            <consortium name="EnsemblMetazoa"/>
        </authorList>
    </citation>
    <scope>IDENTIFICATION</scope>
    <source>
        <strain evidence="11">IAEA</strain>
    </source>
</reference>
<evidence type="ECO:0000256" key="5">
    <source>
        <dbReference type="ARBA" id="ARBA00023274"/>
    </source>
</evidence>
<dbReference type="STRING" id="37001.A0A1A9WJ28"/>
<comment type="similarity">
    <text evidence="6">Belongs to the mitochondrion-specific ribosomal protein mL45 family.</text>
</comment>
<dbReference type="Proteomes" id="UP000091820">
    <property type="component" value="Unassembled WGS sequence"/>
</dbReference>
<dbReference type="GO" id="GO:0005840">
    <property type="term" value="C:ribosome"/>
    <property type="evidence" value="ECO:0007669"/>
    <property type="project" value="UniProtKB-KW"/>
</dbReference>
<keyword evidence="12" id="KW-1185">Reference proteome</keyword>
<evidence type="ECO:0000256" key="9">
    <source>
        <dbReference type="SAM" id="MobiDB-lite"/>
    </source>
</evidence>
<dbReference type="InterPro" id="IPR007379">
    <property type="entry name" value="Tim44-like_dom"/>
</dbReference>